<evidence type="ECO:0000313" key="2">
    <source>
        <dbReference type="EMBL" id="KAK5057342.1"/>
    </source>
</evidence>
<feature type="compositionally biased region" description="Polar residues" evidence="1">
    <location>
        <begin position="192"/>
        <end position="204"/>
    </location>
</feature>
<feature type="compositionally biased region" description="Polar residues" evidence="1">
    <location>
        <begin position="86"/>
        <end position="95"/>
    </location>
</feature>
<accession>A0ABR0J7Y5</accession>
<feature type="compositionally biased region" description="Low complexity" evidence="1">
    <location>
        <begin position="66"/>
        <end position="85"/>
    </location>
</feature>
<comment type="caution">
    <text evidence="2">The sequence shown here is derived from an EMBL/GenBank/DDBJ whole genome shotgun (WGS) entry which is preliminary data.</text>
</comment>
<evidence type="ECO:0000313" key="3">
    <source>
        <dbReference type="Proteomes" id="UP001345691"/>
    </source>
</evidence>
<keyword evidence="3" id="KW-1185">Reference proteome</keyword>
<dbReference type="Proteomes" id="UP001345691">
    <property type="component" value="Unassembled WGS sequence"/>
</dbReference>
<feature type="compositionally biased region" description="Polar residues" evidence="1">
    <location>
        <begin position="151"/>
        <end position="173"/>
    </location>
</feature>
<dbReference type="EMBL" id="JAVRRF010000016">
    <property type="protein sequence ID" value="KAK5057342.1"/>
    <property type="molecule type" value="Genomic_DNA"/>
</dbReference>
<feature type="region of interest" description="Disordered" evidence="1">
    <location>
        <begin position="1"/>
        <end position="33"/>
    </location>
</feature>
<organism evidence="2 3">
    <name type="scientific">Exophiala sideris</name>
    <dbReference type="NCBI Taxonomy" id="1016849"/>
    <lineage>
        <taxon>Eukaryota</taxon>
        <taxon>Fungi</taxon>
        <taxon>Dikarya</taxon>
        <taxon>Ascomycota</taxon>
        <taxon>Pezizomycotina</taxon>
        <taxon>Eurotiomycetes</taxon>
        <taxon>Chaetothyriomycetidae</taxon>
        <taxon>Chaetothyriales</taxon>
        <taxon>Herpotrichiellaceae</taxon>
        <taxon>Exophiala</taxon>
    </lineage>
</organism>
<feature type="compositionally biased region" description="Basic and acidic residues" evidence="1">
    <location>
        <begin position="107"/>
        <end position="121"/>
    </location>
</feature>
<name>A0ABR0J7Y5_9EURO</name>
<sequence>MDELAAVKQEVLQRNTEEEEVPMNTDDEEASLDLDEEELHLQLQILQNRRRRLHAKCRQRKRLAQSTTPSTTGSTSTTSGYRPTSMRSFQSQPQTVPIDLLSDDDEPQVKVEADHGSELRPESSLGSTVPAQDDTTITSVTSDLSEERSARFQSGVSPQRSIPSHTSRSTPIESGSKHQAAEQRASPPQKARNLTASAPRSQPQIHDPGKVVKNPKIVLRATRPSKKTPVRTPATTSRQGQKERKTTPKIMMAKSPTTPKKRRLTKDEQLIQEAEELLESNPPSDTYPQGVRARPPVGTYRFGLTPQDTQPLLARFCVRTLEQICTRLHEERRLVTYPDVPALYSASHDSGYAPQNIHPYRGLPMRSFVL</sequence>
<evidence type="ECO:0000256" key="1">
    <source>
        <dbReference type="SAM" id="MobiDB-lite"/>
    </source>
</evidence>
<feature type="compositionally biased region" description="Acidic residues" evidence="1">
    <location>
        <begin position="17"/>
        <end position="33"/>
    </location>
</feature>
<proteinExistence type="predicted"/>
<gene>
    <name evidence="2" type="ORF">LTR69_007382</name>
</gene>
<feature type="compositionally biased region" description="Polar residues" evidence="1">
    <location>
        <begin position="124"/>
        <end position="143"/>
    </location>
</feature>
<protein>
    <submittedName>
        <fullName evidence="2">Uncharacterized protein</fullName>
    </submittedName>
</protein>
<feature type="region of interest" description="Disordered" evidence="1">
    <location>
        <begin position="56"/>
        <end position="264"/>
    </location>
</feature>
<reference evidence="2 3" key="1">
    <citation type="submission" date="2023-08" db="EMBL/GenBank/DDBJ databases">
        <title>Black Yeasts Isolated from many extreme environments.</title>
        <authorList>
            <person name="Coleine C."/>
            <person name="Stajich J.E."/>
            <person name="Selbmann L."/>
        </authorList>
    </citation>
    <scope>NUCLEOTIDE SEQUENCE [LARGE SCALE GENOMIC DNA]</scope>
    <source>
        <strain evidence="2 3">CCFEE 6328</strain>
    </source>
</reference>